<proteinExistence type="predicted"/>
<dbReference type="PROSITE" id="PS51257">
    <property type="entry name" value="PROKAR_LIPOPROTEIN"/>
    <property type="match status" value="1"/>
</dbReference>
<name>A0ABS3YBX1_9BACT</name>
<evidence type="ECO:0000313" key="3">
    <source>
        <dbReference type="EMBL" id="MBO9152181.1"/>
    </source>
</evidence>
<evidence type="ECO:0000313" key="4">
    <source>
        <dbReference type="Proteomes" id="UP000679126"/>
    </source>
</evidence>
<dbReference type="InterPro" id="IPR010895">
    <property type="entry name" value="CHRD"/>
</dbReference>
<dbReference type="Pfam" id="PF07452">
    <property type="entry name" value="CHRD"/>
    <property type="match status" value="1"/>
</dbReference>
<comment type="caution">
    <text evidence="3">The sequence shown here is derived from an EMBL/GenBank/DDBJ whole genome shotgun (WGS) entry which is preliminary data.</text>
</comment>
<reference evidence="4" key="1">
    <citation type="submission" date="2021-03" db="EMBL/GenBank/DDBJ databases">
        <title>Assistant Professor.</title>
        <authorList>
            <person name="Huq M.A."/>
        </authorList>
    </citation>
    <scope>NUCLEOTIDE SEQUENCE [LARGE SCALE GENOMIC DNA]</scope>
    <source>
        <strain evidence="4">MAH-28</strain>
    </source>
</reference>
<feature type="domain" description="CHRD" evidence="2">
    <location>
        <begin position="33"/>
        <end position="158"/>
    </location>
</feature>
<organism evidence="3 4">
    <name type="scientific">Chitinophaga chungangae</name>
    <dbReference type="NCBI Taxonomy" id="2821488"/>
    <lineage>
        <taxon>Bacteria</taxon>
        <taxon>Pseudomonadati</taxon>
        <taxon>Bacteroidota</taxon>
        <taxon>Chitinophagia</taxon>
        <taxon>Chitinophagales</taxon>
        <taxon>Chitinophagaceae</taxon>
        <taxon>Chitinophaga</taxon>
    </lineage>
</organism>
<protein>
    <submittedName>
        <fullName evidence="3">CHRD domain-containing protein</fullName>
    </submittedName>
</protein>
<accession>A0ABS3YBX1</accession>
<keyword evidence="4" id="KW-1185">Reference proteome</keyword>
<dbReference type="EMBL" id="JAGHKP010000002">
    <property type="protein sequence ID" value="MBO9152181.1"/>
    <property type="molecule type" value="Genomic_DNA"/>
</dbReference>
<dbReference type="PROSITE" id="PS50933">
    <property type="entry name" value="CHRD"/>
    <property type="match status" value="1"/>
</dbReference>
<feature type="chain" id="PRO_5047172375" evidence="1">
    <location>
        <begin position="22"/>
        <end position="158"/>
    </location>
</feature>
<dbReference type="SMART" id="SM00754">
    <property type="entry name" value="CHRD"/>
    <property type="match status" value="1"/>
</dbReference>
<gene>
    <name evidence="3" type="ORF">J7I43_08160</name>
</gene>
<dbReference type="RefSeq" id="WP_209145134.1">
    <property type="nucleotide sequence ID" value="NZ_JAGHKP010000002.1"/>
</dbReference>
<keyword evidence="1" id="KW-0732">Signal</keyword>
<evidence type="ECO:0000256" key="1">
    <source>
        <dbReference type="SAM" id="SignalP"/>
    </source>
</evidence>
<feature type="signal peptide" evidence="1">
    <location>
        <begin position="1"/>
        <end position="21"/>
    </location>
</feature>
<evidence type="ECO:0000259" key="2">
    <source>
        <dbReference type="PROSITE" id="PS50933"/>
    </source>
</evidence>
<sequence>MKKLHVWILIAAGLFCTFAVACNKDDNDDGPKLYKATNVPMSGAQENPAVATTATGSFDATYNPESKQFNITVRWQGLSGNATLMHIHGPAERGVNTGVIQNFATLFASAPSGSFSTTFTINGTTQTEADLLAGKWYVNIHTAAHGGGEIRGQIELTQ</sequence>
<dbReference type="Proteomes" id="UP000679126">
    <property type="component" value="Unassembled WGS sequence"/>
</dbReference>